<gene>
    <name evidence="2" type="ORF">C4K88_03930</name>
</gene>
<reference evidence="2 3" key="1">
    <citation type="journal article" date="2014" name="Int. J. Syst. Evol. Microbiol.">
        <title>Arthrobacter pityocampae sp. nov., isolated from Thaumetopoea pityocampa (Lep., Thaumetopoeidae).</title>
        <authorList>
            <person name="Ince I.A."/>
            <person name="Demirbag Z."/>
            <person name="Kati H."/>
        </authorList>
    </citation>
    <scope>NUCLEOTIDE SEQUENCE [LARGE SCALE GENOMIC DNA]</scope>
    <source>
        <strain evidence="2 3">Tp2</strain>
    </source>
</reference>
<keyword evidence="1" id="KW-1133">Transmembrane helix</keyword>
<comment type="caution">
    <text evidence="2">The sequence shown here is derived from an EMBL/GenBank/DDBJ whole genome shotgun (WGS) entry which is preliminary data.</text>
</comment>
<evidence type="ECO:0000313" key="2">
    <source>
        <dbReference type="EMBL" id="PPB49850.1"/>
    </source>
</evidence>
<protein>
    <submittedName>
        <fullName evidence="2">Uncharacterized protein</fullName>
    </submittedName>
</protein>
<name>A0A2S5IZD4_9MICC</name>
<keyword evidence="1" id="KW-0472">Membrane</keyword>
<feature type="transmembrane region" description="Helical" evidence="1">
    <location>
        <begin position="21"/>
        <end position="42"/>
    </location>
</feature>
<sequence length="169" mass="18943">MSGAQQKSTQEEPKKAFIDKFMNGLSVTGLCAFAATLGFLFWDAHEYRQQYDDTYVQVVEDTYGVEVDERIPLGQVRLTQASAEDGRDHCFGPEEYRVAADSVDEPDTLLCFDRDRYRDILRFVKSDGGEIIGRHMGENTLSVVFKDDGPFGISCTVPEPDDTGLHCTL</sequence>
<dbReference type="Proteomes" id="UP000239297">
    <property type="component" value="Unassembled WGS sequence"/>
</dbReference>
<keyword evidence="1" id="KW-0812">Transmembrane</keyword>
<dbReference type="AlphaFoldDB" id="A0A2S5IZD4"/>
<organism evidence="2 3">
    <name type="scientific">Arthrobacter pityocampae</name>
    <dbReference type="NCBI Taxonomy" id="547334"/>
    <lineage>
        <taxon>Bacteria</taxon>
        <taxon>Bacillati</taxon>
        <taxon>Actinomycetota</taxon>
        <taxon>Actinomycetes</taxon>
        <taxon>Micrococcales</taxon>
        <taxon>Micrococcaceae</taxon>
        <taxon>Arthrobacter</taxon>
    </lineage>
</organism>
<evidence type="ECO:0000256" key="1">
    <source>
        <dbReference type="SAM" id="Phobius"/>
    </source>
</evidence>
<accession>A0A2S5IZD4</accession>
<proteinExistence type="predicted"/>
<keyword evidence="3" id="KW-1185">Reference proteome</keyword>
<evidence type="ECO:0000313" key="3">
    <source>
        <dbReference type="Proteomes" id="UP000239297"/>
    </source>
</evidence>
<dbReference type="RefSeq" id="WP_104120345.1">
    <property type="nucleotide sequence ID" value="NZ_PRKW01000002.1"/>
</dbReference>
<dbReference type="EMBL" id="PRKW01000002">
    <property type="protein sequence ID" value="PPB49850.1"/>
    <property type="molecule type" value="Genomic_DNA"/>
</dbReference>